<dbReference type="InterPro" id="IPR011009">
    <property type="entry name" value="Kinase-like_dom_sf"/>
</dbReference>
<keyword evidence="15" id="KW-0418">Kinase</keyword>
<dbReference type="InterPro" id="IPR008271">
    <property type="entry name" value="Ser/Thr_kinase_AS"/>
</dbReference>
<dbReference type="OrthoDB" id="286757at2759"/>
<feature type="domain" description="EF-hand" evidence="33">
    <location>
        <begin position="439"/>
        <end position="467"/>
    </location>
</feature>
<evidence type="ECO:0000256" key="4">
    <source>
        <dbReference type="ARBA" id="ARBA00004425"/>
    </source>
</evidence>
<keyword evidence="21" id="KW-0564">Palmitate</keyword>
<feature type="domain" description="Protein kinase" evidence="32">
    <location>
        <begin position="22"/>
        <end position="279"/>
    </location>
</feature>
<reference evidence="34 35" key="1">
    <citation type="submission" date="2016-11" db="EMBL/GenBank/DDBJ databases">
        <title>The macronuclear genome of Stentor coeruleus: a giant cell with tiny introns.</title>
        <authorList>
            <person name="Slabodnick M."/>
            <person name="Ruby J.G."/>
            <person name="Reiff S.B."/>
            <person name="Swart E.C."/>
            <person name="Gosai S."/>
            <person name="Prabakaran S."/>
            <person name="Witkowska E."/>
            <person name="Larue G.E."/>
            <person name="Fisher S."/>
            <person name="Freeman R.M."/>
            <person name="Gunawardena J."/>
            <person name="Chu W."/>
            <person name="Stover N.A."/>
            <person name="Gregory B.D."/>
            <person name="Nowacki M."/>
            <person name="Derisi J."/>
            <person name="Roy S.W."/>
            <person name="Marshall W.F."/>
            <person name="Sood P."/>
        </authorList>
    </citation>
    <scope>NUCLEOTIDE SEQUENCE [LARGE SCALE GENOMIC DNA]</scope>
    <source>
        <strain evidence="34">WM001</strain>
    </source>
</reference>
<evidence type="ECO:0000256" key="28">
    <source>
        <dbReference type="ARBA" id="ARBA00060437"/>
    </source>
</evidence>
<evidence type="ECO:0000256" key="19">
    <source>
        <dbReference type="ARBA" id="ARBA00022870"/>
    </source>
</evidence>
<dbReference type="InterPro" id="IPR050205">
    <property type="entry name" value="CDPK_Ser/Thr_kinases"/>
</dbReference>
<evidence type="ECO:0000256" key="27">
    <source>
        <dbReference type="ARBA" id="ARBA00056933"/>
    </source>
</evidence>
<evidence type="ECO:0000256" key="3">
    <source>
        <dbReference type="ARBA" id="ARBA00004342"/>
    </source>
</evidence>
<dbReference type="GO" id="GO:0004674">
    <property type="term" value="F:protein serine/threonine kinase activity"/>
    <property type="evidence" value="ECO:0007669"/>
    <property type="project" value="UniProtKB-KW"/>
</dbReference>
<dbReference type="PROSITE" id="PS50222">
    <property type="entry name" value="EF_HAND_2"/>
    <property type="match status" value="4"/>
</dbReference>
<dbReference type="Gene3D" id="1.10.238.10">
    <property type="entry name" value="EF-hand"/>
    <property type="match status" value="2"/>
</dbReference>
<keyword evidence="20" id="KW-0969">Cilium</keyword>
<evidence type="ECO:0000256" key="26">
    <source>
        <dbReference type="ARBA" id="ARBA00048679"/>
    </source>
</evidence>
<dbReference type="SMART" id="SM00054">
    <property type="entry name" value="EFh"/>
    <property type="match status" value="4"/>
</dbReference>
<dbReference type="PROSITE" id="PS00107">
    <property type="entry name" value="PROTEIN_KINASE_ATP"/>
    <property type="match status" value="1"/>
</dbReference>
<comment type="function">
    <text evidence="27">Calcium-dependent protein kinase which acts as a sensor and effector of intracellular Ca(2+) levels probably in part downstream of cGMP-activated PKG kinase. During the liver stage, involved in sporozoite motility and thus in sporozoite invasion of host hepatocytes, probably together with CDPK4 and CDPK5. In the mosquito midgut and during the last stage of male gamete exflagellation, may play a role in the rupture of the host erythrocyte membrane. In the mosquito midgut, required for the differentiation of the zygote into the ookinete by promoting the translational activation of a subset of repressed mRNAs; these mRNAs are kept repressed in the zygote by the DOZI- or CITH-containing mRNP complexes. Dispensable during the asexual blood stage.</text>
</comment>
<dbReference type="Gene3D" id="1.10.510.10">
    <property type="entry name" value="Transferase(Phosphotransferase) domain 1"/>
    <property type="match status" value="1"/>
</dbReference>
<dbReference type="GO" id="GO:0005524">
    <property type="term" value="F:ATP binding"/>
    <property type="evidence" value="ECO:0007669"/>
    <property type="project" value="UniProtKB-UniRule"/>
</dbReference>
<comment type="subcellular location">
    <subcellularLocation>
        <location evidence="3">Cell membrane</location>
        <topology evidence="3">Lipid-anchor</topology>
        <orientation evidence="3">Cytoplasmic side</orientation>
    </subcellularLocation>
    <subcellularLocation>
        <location evidence="2">Cell projection</location>
        <location evidence="2">Cilium</location>
        <location evidence="2">Flagellum</location>
    </subcellularLocation>
    <subcellularLocation>
        <location evidence="4">Host cell membrane</location>
        <topology evidence="4">Lipid-anchor</topology>
    </subcellularLocation>
    <subcellularLocation>
        <location evidence="28">Parasitophorous vacuole membrane</location>
        <topology evidence="28">Lipid-anchor</topology>
    </subcellularLocation>
</comment>
<keyword evidence="22" id="KW-0966">Cell projection</keyword>
<dbReference type="SUPFAM" id="SSF47473">
    <property type="entry name" value="EF-hand"/>
    <property type="match status" value="1"/>
</dbReference>
<dbReference type="Pfam" id="PF00069">
    <property type="entry name" value="Pkinase"/>
    <property type="match status" value="1"/>
</dbReference>
<evidence type="ECO:0000256" key="22">
    <source>
        <dbReference type="ARBA" id="ARBA00023273"/>
    </source>
</evidence>
<dbReference type="PROSITE" id="PS50011">
    <property type="entry name" value="PROTEIN_KINASE_DOM"/>
    <property type="match status" value="1"/>
</dbReference>
<dbReference type="EC" id="2.7.11.1" evidence="6"/>
<keyword evidence="11" id="KW-0519">Myristate</keyword>
<evidence type="ECO:0000256" key="24">
    <source>
        <dbReference type="ARBA" id="ARBA00024334"/>
    </source>
</evidence>
<evidence type="ECO:0000256" key="11">
    <source>
        <dbReference type="ARBA" id="ARBA00022707"/>
    </source>
</evidence>
<dbReference type="GO" id="GO:0005509">
    <property type="term" value="F:calcium ion binding"/>
    <property type="evidence" value="ECO:0007669"/>
    <property type="project" value="InterPro"/>
</dbReference>
<dbReference type="SUPFAM" id="SSF56112">
    <property type="entry name" value="Protein kinase-like (PK-like)"/>
    <property type="match status" value="1"/>
</dbReference>
<protein>
    <recommendedName>
        <fullName evidence="29">Calcium-dependent protein kinase 1</fullName>
        <ecNumber evidence="6">2.7.11.1</ecNumber>
    </recommendedName>
</protein>
<evidence type="ECO:0000256" key="9">
    <source>
        <dbReference type="ARBA" id="ARBA00022527"/>
    </source>
</evidence>
<comment type="catalytic activity">
    <reaction evidence="25">
        <text>L-threonyl-[protein] + ATP = O-phospho-L-threonyl-[protein] + ADP + H(+)</text>
        <dbReference type="Rhea" id="RHEA:46608"/>
        <dbReference type="Rhea" id="RHEA-COMP:11060"/>
        <dbReference type="Rhea" id="RHEA-COMP:11605"/>
        <dbReference type="ChEBI" id="CHEBI:15378"/>
        <dbReference type="ChEBI" id="CHEBI:30013"/>
        <dbReference type="ChEBI" id="CHEBI:30616"/>
        <dbReference type="ChEBI" id="CHEBI:61977"/>
        <dbReference type="ChEBI" id="CHEBI:456216"/>
        <dbReference type="EC" id="2.7.11.1"/>
    </reaction>
</comment>
<keyword evidence="19" id="KW-1043">Host membrane</keyword>
<keyword evidence="12" id="KW-0479">Metal-binding</keyword>
<evidence type="ECO:0000256" key="20">
    <source>
        <dbReference type="ARBA" id="ARBA00023069"/>
    </source>
</evidence>
<evidence type="ECO:0000313" key="34">
    <source>
        <dbReference type="EMBL" id="OMJ74941.1"/>
    </source>
</evidence>
<evidence type="ECO:0000256" key="31">
    <source>
        <dbReference type="RuleBase" id="RU000304"/>
    </source>
</evidence>
<dbReference type="EMBL" id="MPUH01000720">
    <property type="protein sequence ID" value="OMJ74941.1"/>
    <property type="molecule type" value="Genomic_DNA"/>
</dbReference>
<feature type="domain" description="EF-hand" evidence="33">
    <location>
        <begin position="363"/>
        <end position="398"/>
    </location>
</feature>
<evidence type="ECO:0000256" key="1">
    <source>
        <dbReference type="ARBA" id="ARBA00001946"/>
    </source>
</evidence>
<evidence type="ECO:0000259" key="33">
    <source>
        <dbReference type="PROSITE" id="PS50222"/>
    </source>
</evidence>
<feature type="domain" description="EF-hand" evidence="33">
    <location>
        <begin position="324"/>
        <end position="359"/>
    </location>
</feature>
<evidence type="ECO:0000256" key="23">
    <source>
        <dbReference type="ARBA" id="ARBA00023288"/>
    </source>
</evidence>
<dbReference type="PROSITE" id="PS00018">
    <property type="entry name" value="EF_HAND_1"/>
    <property type="match status" value="4"/>
</dbReference>
<evidence type="ECO:0000256" key="7">
    <source>
        <dbReference type="ARBA" id="ARBA00022475"/>
    </source>
</evidence>
<dbReference type="InterPro" id="IPR017441">
    <property type="entry name" value="Protein_kinase_ATP_BS"/>
</dbReference>
<comment type="catalytic activity">
    <reaction evidence="26">
        <text>L-seryl-[protein] + ATP = O-phospho-L-seryl-[protein] + ADP + H(+)</text>
        <dbReference type="Rhea" id="RHEA:17989"/>
        <dbReference type="Rhea" id="RHEA-COMP:9863"/>
        <dbReference type="Rhea" id="RHEA-COMP:11604"/>
        <dbReference type="ChEBI" id="CHEBI:15378"/>
        <dbReference type="ChEBI" id="CHEBI:29999"/>
        <dbReference type="ChEBI" id="CHEBI:30616"/>
        <dbReference type="ChEBI" id="CHEBI:83421"/>
        <dbReference type="ChEBI" id="CHEBI:456216"/>
        <dbReference type="EC" id="2.7.11.1"/>
    </reaction>
</comment>
<evidence type="ECO:0000256" key="15">
    <source>
        <dbReference type="ARBA" id="ARBA00022777"/>
    </source>
</evidence>
<evidence type="ECO:0000256" key="30">
    <source>
        <dbReference type="PROSITE-ProRule" id="PRU10141"/>
    </source>
</evidence>
<evidence type="ECO:0000256" key="13">
    <source>
        <dbReference type="ARBA" id="ARBA00022737"/>
    </source>
</evidence>
<dbReference type="GO" id="GO:0020005">
    <property type="term" value="C:symbiont-containing vacuole membrane"/>
    <property type="evidence" value="ECO:0007669"/>
    <property type="project" value="UniProtKB-SubCell"/>
</dbReference>
<keyword evidence="13" id="KW-0677">Repeat</keyword>
<comment type="cofactor">
    <cofactor evidence="1">
        <name>Mg(2+)</name>
        <dbReference type="ChEBI" id="CHEBI:18420"/>
    </cofactor>
</comment>
<keyword evidence="9 31" id="KW-0723">Serine/threonine-protein kinase</keyword>
<keyword evidence="35" id="KW-1185">Reference proteome</keyword>
<keyword evidence="14 30" id="KW-0547">Nucleotide-binding</keyword>
<dbReference type="InterPro" id="IPR011992">
    <property type="entry name" value="EF-hand-dom_pair"/>
</dbReference>
<feature type="binding site" evidence="30">
    <location>
        <position position="51"/>
    </location>
    <ligand>
        <name>ATP</name>
        <dbReference type="ChEBI" id="CHEBI:30616"/>
    </ligand>
</feature>
<dbReference type="FunFam" id="1.10.238.10:FF:000003">
    <property type="entry name" value="Calmodulin A"/>
    <property type="match status" value="1"/>
</dbReference>
<dbReference type="InterPro" id="IPR000719">
    <property type="entry name" value="Prot_kinase_dom"/>
</dbReference>
<keyword evidence="8" id="KW-1032">Host cell membrane</keyword>
<gene>
    <name evidence="34" type="ORF">SteCoe_26043</name>
</gene>
<evidence type="ECO:0000259" key="32">
    <source>
        <dbReference type="PROSITE" id="PS50011"/>
    </source>
</evidence>
<dbReference type="GO" id="GO:0005886">
    <property type="term" value="C:plasma membrane"/>
    <property type="evidence" value="ECO:0007669"/>
    <property type="project" value="UniProtKB-SubCell"/>
</dbReference>
<feature type="domain" description="EF-hand" evidence="33">
    <location>
        <begin position="399"/>
        <end position="434"/>
    </location>
</feature>
<dbReference type="Pfam" id="PF13499">
    <property type="entry name" value="EF-hand_7"/>
    <property type="match status" value="2"/>
</dbReference>
<keyword evidence="16" id="KW-0106">Calcium</keyword>
<proteinExistence type="inferred from homology"/>
<evidence type="ECO:0000313" key="35">
    <source>
        <dbReference type="Proteomes" id="UP000187209"/>
    </source>
</evidence>
<dbReference type="FunFam" id="3.30.200.20:FF:000315">
    <property type="entry name" value="Calcium-dependent protein kinase 3"/>
    <property type="match status" value="1"/>
</dbReference>
<comment type="caution">
    <text evidence="34">The sequence shown here is derived from an EMBL/GenBank/DDBJ whole genome shotgun (WGS) entry which is preliminary data.</text>
</comment>
<keyword evidence="17 30" id="KW-0067">ATP-binding</keyword>
<keyword evidence="10" id="KW-0808">Transferase</keyword>
<keyword evidence="23" id="KW-0449">Lipoprotein</keyword>
<dbReference type="Proteomes" id="UP000187209">
    <property type="component" value="Unassembled WGS sequence"/>
</dbReference>
<dbReference type="InterPro" id="IPR018247">
    <property type="entry name" value="EF_Hand_1_Ca_BS"/>
</dbReference>
<keyword evidence="19" id="KW-0472">Membrane</keyword>
<dbReference type="PROSITE" id="PS00108">
    <property type="entry name" value="PROTEIN_KINASE_ST"/>
    <property type="match status" value="1"/>
</dbReference>
<evidence type="ECO:0000256" key="17">
    <source>
        <dbReference type="ARBA" id="ARBA00022840"/>
    </source>
</evidence>
<organism evidence="34 35">
    <name type="scientific">Stentor coeruleus</name>
    <dbReference type="NCBI Taxonomy" id="5963"/>
    <lineage>
        <taxon>Eukaryota</taxon>
        <taxon>Sar</taxon>
        <taxon>Alveolata</taxon>
        <taxon>Ciliophora</taxon>
        <taxon>Postciliodesmatophora</taxon>
        <taxon>Heterotrichea</taxon>
        <taxon>Heterotrichida</taxon>
        <taxon>Stentoridae</taxon>
        <taxon>Stentor</taxon>
    </lineage>
</organism>
<evidence type="ECO:0000256" key="14">
    <source>
        <dbReference type="ARBA" id="ARBA00022741"/>
    </source>
</evidence>
<dbReference type="GO" id="GO:0020002">
    <property type="term" value="C:host cell plasma membrane"/>
    <property type="evidence" value="ECO:0007669"/>
    <property type="project" value="UniProtKB-SubCell"/>
</dbReference>
<sequence length="467" mass="53600">MDIVITPADFVFEKEGKLRDVYKISKKIGEGAFSSVRRIKLRSTGEKRAVKTVHKKSIRTEEERQMVFTEVSILKSLDHPNIIRLHEFYQDQKNYYMITEFCSGGELFERIISAGSISESVGAEYMLQILGVLVYLHDRKIVHRDLKPENLLMSNPSQEAGIKVIDFGSSHIFAKGEIMTERVGTPYYIAPEILRHQYTEKCDIWSAGVIMYILLCGFPPFGGNTDKEILHKVSIGRYSFPSPEWDGISFEAKDLIEKMMNVNANARLSAKEALAHPWLQNATRSRVNPEYAGPLLRNLQNFRAKQKLKKATLNFISQQLTTKEEREEMIELFRSLDSDQNGTLSKEELKQGFTKLFGHTIEDIDEEVDRIMKEVDINKSGEIDYSEFISAAINRQQLLSKQRLEIAFKTFDLDNSGFIDADELKAVLGKYHNYDDSFWQELIKECDLNGDGVIDLNEFTKMMLNSL</sequence>
<dbReference type="PANTHER" id="PTHR24349">
    <property type="entry name" value="SERINE/THREONINE-PROTEIN KINASE"/>
    <property type="match status" value="1"/>
</dbReference>
<evidence type="ECO:0000256" key="10">
    <source>
        <dbReference type="ARBA" id="ARBA00022679"/>
    </source>
</evidence>
<evidence type="ECO:0000256" key="18">
    <source>
        <dbReference type="ARBA" id="ARBA00022846"/>
    </source>
</evidence>
<dbReference type="CDD" id="cd05117">
    <property type="entry name" value="STKc_CAMK"/>
    <property type="match status" value="1"/>
</dbReference>
<evidence type="ECO:0000256" key="2">
    <source>
        <dbReference type="ARBA" id="ARBA00004230"/>
    </source>
</evidence>
<evidence type="ECO:0000256" key="16">
    <source>
        <dbReference type="ARBA" id="ARBA00022837"/>
    </source>
</evidence>
<dbReference type="Gene3D" id="3.30.200.20">
    <property type="entry name" value="Phosphorylase Kinase, domain 1"/>
    <property type="match status" value="1"/>
</dbReference>
<name>A0A1R2BDT6_9CILI</name>
<evidence type="ECO:0000256" key="6">
    <source>
        <dbReference type="ARBA" id="ARBA00012513"/>
    </source>
</evidence>
<accession>A0A1R2BDT6</accession>
<comment type="subunit">
    <text evidence="5">Monomer.</text>
</comment>
<evidence type="ECO:0000256" key="25">
    <source>
        <dbReference type="ARBA" id="ARBA00047899"/>
    </source>
</evidence>
<dbReference type="AlphaFoldDB" id="A0A1R2BDT6"/>
<evidence type="ECO:0000256" key="12">
    <source>
        <dbReference type="ARBA" id="ARBA00022723"/>
    </source>
</evidence>
<keyword evidence="18" id="KW-0282">Flagellum</keyword>
<evidence type="ECO:0000256" key="8">
    <source>
        <dbReference type="ARBA" id="ARBA00022511"/>
    </source>
</evidence>
<keyword evidence="7" id="KW-1003">Cell membrane</keyword>
<dbReference type="FunFam" id="1.10.510.10:FF:000398">
    <property type="entry name" value="Calcium-dependent protein kinase 1"/>
    <property type="match status" value="1"/>
</dbReference>
<evidence type="ECO:0000256" key="29">
    <source>
        <dbReference type="ARBA" id="ARBA00068067"/>
    </source>
</evidence>
<evidence type="ECO:0000256" key="21">
    <source>
        <dbReference type="ARBA" id="ARBA00023139"/>
    </source>
</evidence>
<evidence type="ECO:0000256" key="5">
    <source>
        <dbReference type="ARBA" id="ARBA00011245"/>
    </source>
</evidence>
<dbReference type="InterPro" id="IPR002048">
    <property type="entry name" value="EF_hand_dom"/>
</dbReference>
<dbReference type="SMART" id="SM00220">
    <property type="entry name" value="S_TKc"/>
    <property type="match status" value="1"/>
</dbReference>
<dbReference type="GO" id="GO:0031514">
    <property type="term" value="C:motile cilium"/>
    <property type="evidence" value="ECO:0007669"/>
    <property type="project" value="UniProtKB-SubCell"/>
</dbReference>
<comment type="similarity">
    <text evidence="24">Belongs to the protein kinase superfamily. Ser/Thr protein kinase family. CDPK subfamily.</text>
</comment>
<dbReference type="CDD" id="cd00051">
    <property type="entry name" value="EFh"/>
    <property type="match status" value="1"/>
</dbReference>